<sequence length="103" mass="12178">MYAIFESYGNQYRVKKGEVLFLNKISANLGSVIEFEKILLLSKDNQIFLGQPYVQGARILAKINNHIQKKKIRIIKFSRRKHFRKNQGYRQKLTSLKIIDICY</sequence>
<dbReference type="PANTHER" id="PTHR21349">
    <property type="entry name" value="50S RIBOSOMAL PROTEIN L21"/>
    <property type="match status" value="1"/>
</dbReference>
<comment type="function">
    <text evidence="6 7">This protein binds to 23S rRNA in the presence of protein L20.</text>
</comment>
<accession>H6Q4R0</accession>
<evidence type="ECO:0000313" key="8">
    <source>
        <dbReference type="EMBL" id="AFA41120.1"/>
    </source>
</evidence>
<keyword evidence="9" id="KW-1185">Reference proteome</keyword>
<reference evidence="8 9" key="1">
    <citation type="journal article" date="2012" name="MBio">
        <title>Insight into the transmission biology and species-specific functional capabilities of tsetse (Diptera: glossinidae) obligate symbiont wigglesworthia.</title>
        <authorList>
            <person name="Rio R.V."/>
            <person name="Symula R.E."/>
            <person name="Wang J."/>
            <person name="Lohs C."/>
            <person name="Wu Y.N."/>
            <person name="Snyder A.K."/>
            <person name="Bjornson R.D."/>
            <person name="Oshima K."/>
            <person name="Biehl B.S."/>
            <person name="Perna N.T."/>
            <person name="Hattori M."/>
            <person name="Aksoy S."/>
        </authorList>
    </citation>
    <scope>NUCLEOTIDE SEQUENCE [LARGE SCALE GENOMIC DNA]</scope>
    <source>
        <strain evidence="8">WGM</strain>
    </source>
</reference>
<dbReference type="SUPFAM" id="SSF141091">
    <property type="entry name" value="L21p-like"/>
    <property type="match status" value="1"/>
</dbReference>
<dbReference type="GO" id="GO:0003735">
    <property type="term" value="F:structural constituent of ribosome"/>
    <property type="evidence" value="ECO:0007669"/>
    <property type="project" value="InterPro"/>
</dbReference>
<gene>
    <name evidence="6 8" type="primary">rplU</name>
    <name evidence="8" type="ORF">WIGMOR_0280</name>
</gene>
<name>H6Q4R0_WIGGL</name>
<dbReference type="EMBL" id="CP003315">
    <property type="protein sequence ID" value="AFA41120.1"/>
    <property type="molecule type" value="Genomic_DNA"/>
</dbReference>
<dbReference type="Proteomes" id="UP000009061">
    <property type="component" value="Chromosome"/>
</dbReference>
<evidence type="ECO:0000256" key="4">
    <source>
        <dbReference type="ARBA" id="ARBA00022980"/>
    </source>
</evidence>
<evidence type="ECO:0000256" key="1">
    <source>
        <dbReference type="ARBA" id="ARBA00008563"/>
    </source>
</evidence>
<dbReference type="InterPro" id="IPR036164">
    <property type="entry name" value="bL21-like_sf"/>
</dbReference>
<dbReference type="KEGG" id="wgl:WIGMOR_0280"/>
<proteinExistence type="inferred from homology"/>
<dbReference type="InterPro" id="IPR028909">
    <property type="entry name" value="bL21-like"/>
</dbReference>
<dbReference type="eggNOG" id="COG0261">
    <property type="taxonomic scope" value="Bacteria"/>
</dbReference>
<evidence type="ECO:0000313" key="9">
    <source>
        <dbReference type="Proteomes" id="UP000009061"/>
    </source>
</evidence>
<dbReference type="InterPro" id="IPR001787">
    <property type="entry name" value="Ribosomal_bL21"/>
</dbReference>
<keyword evidence="4 6" id="KW-0689">Ribosomal protein</keyword>
<comment type="similarity">
    <text evidence="1 6 7">Belongs to the bacterial ribosomal protein bL21 family.</text>
</comment>
<dbReference type="PANTHER" id="PTHR21349:SF0">
    <property type="entry name" value="LARGE RIBOSOMAL SUBUNIT PROTEIN BL21M"/>
    <property type="match status" value="1"/>
</dbReference>
<dbReference type="RefSeq" id="WP_014354059.1">
    <property type="nucleotide sequence ID" value="NC_016893.1"/>
</dbReference>
<dbReference type="InterPro" id="IPR018258">
    <property type="entry name" value="Ribosomal_bL21_CS"/>
</dbReference>
<dbReference type="PROSITE" id="PS01169">
    <property type="entry name" value="RIBOSOMAL_L21"/>
    <property type="match status" value="1"/>
</dbReference>
<dbReference type="NCBIfam" id="TIGR00061">
    <property type="entry name" value="L21"/>
    <property type="match status" value="1"/>
</dbReference>
<keyword evidence="5 6" id="KW-0687">Ribonucleoprotein</keyword>
<organism evidence="8 9">
    <name type="scientific">Wigglesworthia glossinidia endosymbiont of Glossina morsitans morsitans</name>
    <name type="common">Yale colony</name>
    <dbReference type="NCBI Taxonomy" id="1142511"/>
    <lineage>
        <taxon>Bacteria</taxon>
        <taxon>Pseudomonadati</taxon>
        <taxon>Pseudomonadota</taxon>
        <taxon>Gammaproteobacteria</taxon>
        <taxon>Enterobacterales</taxon>
        <taxon>Erwiniaceae</taxon>
        <taxon>Wigglesworthia</taxon>
    </lineage>
</organism>
<evidence type="ECO:0000256" key="7">
    <source>
        <dbReference type="RuleBase" id="RU000562"/>
    </source>
</evidence>
<comment type="subunit">
    <text evidence="6">Part of the 50S ribosomal subunit. Contacts protein L20.</text>
</comment>
<dbReference type="GO" id="GO:1990904">
    <property type="term" value="C:ribonucleoprotein complex"/>
    <property type="evidence" value="ECO:0007669"/>
    <property type="project" value="UniProtKB-KW"/>
</dbReference>
<evidence type="ECO:0000256" key="6">
    <source>
        <dbReference type="HAMAP-Rule" id="MF_01363"/>
    </source>
</evidence>
<dbReference type="GO" id="GO:0005737">
    <property type="term" value="C:cytoplasm"/>
    <property type="evidence" value="ECO:0007669"/>
    <property type="project" value="UniProtKB-ARBA"/>
</dbReference>
<dbReference type="HOGENOM" id="CLU_061463_3_3_6"/>
<dbReference type="STRING" id="1142511.WIGMOR_0280"/>
<protein>
    <recommendedName>
        <fullName evidence="6">Large ribosomal subunit protein bL21</fullName>
    </recommendedName>
</protein>
<dbReference type="GO" id="GO:0006412">
    <property type="term" value="P:translation"/>
    <property type="evidence" value="ECO:0007669"/>
    <property type="project" value="UniProtKB-UniRule"/>
</dbReference>
<dbReference type="GO" id="GO:0019843">
    <property type="term" value="F:rRNA binding"/>
    <property type="evidence" value="ECO:0007669"/>
    <property type="project" value="UniProtKB-UniRule"/>
</dbReference>
<dbReference type="Pfam" id="PF00829">
    <property type="entry name" value="Ribosomal_L21p"/>
    <property type="match status" value="1"/>
</dbReference>
<dbReference type="GO" id="GO:0005840">
    <property type="term" value="C:ribosome"/>
    <property type="evidence" value="ECO:0007669"/>
    <property type="project" value="UniProtKB-KW"/>
</dbReference>
<dbReference type="AlphaFoldDB" id="H6Q4R0"/>
<evidence type="ECO:0000256" key="3">
    <source>
        <dbReference type="ARBA" id="ARBA00022884"/>
    </source>
</evidence>
<evidence type="ECO:0000256" key="2">
    <source>
        <dbReference type="ARBA" id="ARBA00022730"/>
    </source>
</evidence>
<dbReference type="HAMAP" id="MF_01363">
    <property type="entry name" value="Ribosomal_bL21"/>
    <property type="match status" value="1"/>
</dbReference>
<keyword evidence="2 6" id="KW-0699">rRNA-binding</keyword>
<keyword evidence="3 6" id="KW-0694">RNA-binding</keyword>
<evidence type="ECO:0000256" key="5">
    <source>
        <dbReference type="ARBA" id="ARBA00023274"/>
    </source>
</evidence>
<dbReference type="OrthoDB" id="9813334at2"/>